<dbReference type="SUPFAM" id="SSF46785">
    <property type="entry name" value="Winged helix' DNA-binding domain"/>
    <property type="match status" value="1"/>
</dbReference>
<gene>
    <name evidence="5" type="ORF">E6C48_20400</name>
</gene>
<protein>
    <submittedName>
        <fullName evidence="5">GntR family transcriptional regulator</fullName>
    </submittedName>
</protein>
<dbReference type="Proteomes" id="UP000306441">
    <property type="component" value="Unassembled WGS sequence"/>
</dbReference>
<name>A0ABY2Q2F2_9HYPH</name>
<keyword evidence="1" id="KW-0805">Transcription regulation</keyword>
<evidence type="ECO:0000256" key="3">
    <source>
        <dbReference type="ARBA" id="ARBA00023163"/>
    </source>
</evidence>
<keyword evidence="2" id="KW-0238">DNA-binding</keyword>
<dbReference type="Gene3D" id="1.10.10.10">
    <property type="entry name" value="Winged helix-like DNA-binding domain superfamily/Winged helix DNA-binding domain"/>
    <property type="match status" value="1"/>
</dbReference>
<evidence type="ECO:0000313" key="6">
    <source>
        <dbReference type="Proteomes" id="UP000306441"/>
    </source>
</evidence>
<dbReference type="Pfam" id="PF07729">
    <property type="entry name" value="FCD"/>
    <property type="match status" value="1"/>
</dbReference>
<dbReference type="PROSITE" id="PS50949">
    <property type="entry name" value="HTH_GNTR"/>
    <property type="match status" value="1"/>
</dbReference>
<dbReference type="InterPro" id="IPR008920">
    <property type="entry name" value="TF_FadR/GntR_C"/>
</dbReference>
<proteinExistence type="predicted"/>
<dbReference type="InterPro" id="IPR036390">
    <property type="entry name" value="WH_DNA-bd_sf"/>
</dbReference>
<accession>A0ABY2Q2F2</accession>
<dbReference type="SMART" id="SM00345">
    <property type="entry name" value="HTH_GNTR"/>
    <property type="match status" value="1"/>
</dbReference>
<organism evidence="5 6">
    <name type="scientific">Ollibium composti</name>
    <dbReference type="NCBI Taxonomy" id="2675109"/>
    <lineage>
        <taxon>Bacteria</taxon>
        <taxon>Pseudomonadati</taxon>
        <taxon>Pseudomonadota</taxon>
        <taxon>Alphaproteobacteria</taxon>
        <taxon>Hyphomicrobiales</taxon>
        <taxon>Phyllobacteriaceae</taxon>
        <taxon>Ollibium</taxon>
    </lineage>
</organism>
<reference evidence="5 6" key="1">
    <citation type="submission" date="2019-04" db="EMBL/GenBank/DDBJ databases">
        <title>Mesorhizobium composti sp. nov., isolated from compost.</title>
        <authorList>
            <person name="Lin S.-Y."/>
            <person name="Hameed A."/>
            <person name="Hsieh Y.-T."/>
            <person name="Young C.-C."/>
        </authorList>
    </citation>
    <scope>NUCLEOTIDE SEQUENCE [LARGE SCALE GENOMIC DNA]</scope>
    <source>
        <strain evidence="5 6">CC-YTH430</strain>
    </source>
</reference>
<dbReference type="RefSeq" id="WP_136360029.1">
    <property type="nucleotide sequence ID" value="NZ_SSNY01000015.1"/>
</dbReference>
<dbReference type="SUPFAM" id="SSF48008">
    <property type="entry name" value="GntR ligand-binding domain-like"/>
    <property type="match status" value="1"/>
</dbReference>
<dbReference type="InterPro" id="IPR036388">
    <property type="entry name" value="WH-like_DNA-bd_sf"/>
</dbReference>
<feature type="domain" description="HTH gntR-type" evidence="4">
    <location>
        <begin position="4"/>
        <end position="71"/>
    </location>
</feature>
<dbReference type="InterPro" id="IPR011711">
    <property type="entry name" value="GntR_C"/>
</dbReference>
<comment type="caution">
    <text evidence="5">The sequence shown here is derived from an EMBL/GenBank/DDBJ whole genome shotgun (WGS) entry which is preliminary data.</text>
</comment>
<keyword evidence="6" id="KW-1185">Reference proteome</keyword>
<dbReference type="InterPro" id="IPR000524">
    <property type="entry name" value="Tscrpt_reg_HTH_GntR"/>
</dbReference>
<evidence type="ECO:0000256" key="1">
    <source>
        <dbReference type="ARBA" id="ARBA00023015"/>
    </source>
</evidence>
<dbReference type="Gene3D" id="1.20.120.530">
    <property type="entry name" value="GntR ligand-binding domain-like"/>
    <property type="match status" value="1"/>
</dbReference>
<evidence type="ECO:0000256" key="2">
    <source>
        <dbReference type="ARBA" id="ARBA00023125"/>
    </source>
</evidence>
<dbReference type="SMART" id="SM00895">
    <property type="entry name" value="FCD"/>
    <property type="match status" value="1"/>
</dbReference>
<evidence type="ECO:0000313" key="5">
    <source>
        <dbReference type="EMBL" id="THF54835.1"/>
    </source>
</evidence>
<keyword evidence="3" id="KW-0804">Transcription</keyword>
<dbReference type="Pfam" id="PF00392">
    <property type="entry name" value="GntR"/>
    <property type="match status" value="1"/>
</dbReference>
<dbReference type="PANTHER" id="PTHR43537">
    <property type="entry name" value="TRANSCRIPTIONAL REGULATOR, GNTR FAMILY"/>
    <property type="match status" value="1"/>
</dbReference>
<dbReference type="EMBL" id="SSNY01000015">
    <property type="protein sequence ID" value="THF54835.1"/>
    <property type="molecule type" value="Genomic_DNA"/>
</dbReference>
<evidence type="ECO:0000259" key="4">
    <source>
        <dbReference type="PROSITE" id="PS50949"/>
    </source>
</evidence>
<sequence length="244" mass="27139">MDEITKTEFAYRTLRQEILETRLKPGVPLKLGAMREAYGIGWTPLREALSRLEAEHLVTSSANKGYTVAPVSLEELGDLTAARRLVELPMLAASIANGDEAWETKLVAAHFRLSRCAPPTERPEDLVITDWEERHEAFHMALLSACKSPWLMRFYIQIRDQLRRHHRVLAIAPGLSATRGEKWRDSAAFHALCSALALAPHTELMNAALNHDIDGAVELLGAHIELTRQVFVAADFNGASARDG</sequence>
<dbReference type="PANTHER" id="PTHR43537:SF20">
    <property type="entry name" value="HTH-TYPE TRANSCRIPTIONAL REPRESSOR GLAR"/>
    <property type="match status" value="1"/>
</dbReference>